<accession>A0A917PRA9</accession>
<evidence type="ECO:0000256" key="1">
    <source>
        <dbReference type="SAM" id="MobiDB-lite"/>
    </source>
</evidence>
<dbReference type="AlphaFoldDB" id="A0A917PRA9"/>
<protein>
    <submittedName>
        <fullName evidence="2">Uncharacterized protein</fullName>
    </submittedName>
</protein>
<sequence>MGRRLGLPHPLVVPVAVAAIVETHVAHLSVRGEPTPRAVRRLRDRLHAAGTSLDEWGIVVRCDGEARGPAARPDASRSWRRVARES</sequence>
<dbReference type="EMBL" id="BMMD01000019">
    <property type="protein sequence ID" value="GGJ89002.1"/>
    <property type="molecule type" value="Genomic_DNA"/>
</dbReference>
<keyword evidence="3" id="KW-1185">Reference proteome</keyword>
<dbReference type="Proteomes" id="UP000636956">
    <property type="component" value="Unassembled WGS sequence"/>
</dbReference>
<reference evidence="2" key="2">
    <citation type="submission" date="2020-09" db="EMBL/GenBank/DDBJ databases">
        <authorList>
            <person name="Sun Q."/>
            <person name="Zhou Y."/>
        </authorList>
    </citation>
    <scope>NUCLEOTIDE SEQUENCE</scope>
    <source>
        <strain evidence="2">CGMCC 1.8984</strain>
    </source>
</reference>
<feature type="region of interest" description="Disordered" evidence="1">
    <location>
        <begin position="66"/>
        <end position="86"/>
    </location>
</feature>
<feature type="compositionally biased region" description="Basic and acidic residues" evidence="1">
    <location>
        <begin position="74"/>
        <end position="86"/>
    </location>
</feature>
<proteinExistence type="predicted"/>
<comment type="caution">
    <text evidence="2">The sequence shown here is derived from an EMBL/GenBank/DDBJ whole genome shotgun (WGS) entry which is preliminary data.</text>
</comment>
<organism evidence="2 3">
    <name type="scientific">Agromyces bauzanensis</name>
    <dbReference type="NCBI Taxonomy" id="1308924"/>
    <lineage>
        <taxon>Bacteria</taxon>
        <taxon>Bacillati</taxon>
        <taxon>Actinomycetota</taxon>
        <taxon>Actinomycetes</taxon>
        <taxon>Micrococcales</taxon>
        <taxon>Microbacteriaceae</taxon>
        <taxon>Agromyces</taxon>
    </lineage>
</organism>
<gene>
    <name evidence="2" type="ORF">GCM10011372_29460</name>
</gene>
<name>A0A917PRA9_9MICO</name>
<reference evidence="2" key="1">
    <citation type="journal article" date="2014" name="Int. J. Syst. Evol. Microbiol.">
        <title>Complete genome sequence of Corynebacterium casei LMG S-19264T (=DSM 44701T), isolated from a smear-ripened cheese.</title>
        <authorList>
            <consortium name="US DOE Joint Genome Institute (JGI-PGF)"/>
            <person name="Walter F."/>
            <person name="Albersmeier A."/>
            <person name="Kalinowski J."/>
            <person name="Ruckert C."/>
        </authorList>
    </citation>
    <scope>NUCLEOTIDE SEQUENCE</scope>
    <source>
        <strain evidence="2">CGMCC 1.8984</strain>
    </source>
</reference>
<evidence type="ECO:0000313" key="2">
    <source>
        <dbReference type="EMBL" id="GGJ89002.1"/>
    </source>
</evidence>
<evidence type="ECO:0000313" key="3">
    <source>
        <dbReference type="Proteomes" id="UP000636956"/>
    </source>
</evidence>